<comment type="caution">
    <text evidence="1">The sequence shown here is derived from an EMBL/GenBank/DDBJ whole genome shotgun (WGS) entry which is preliminary data.</text>
</comment>
<dbReference type="Proteomes" id="UP001358586">
    <property type="component" value="Chromosome 6"/>
</dbReference>
<gene>
    <name evidence="1" type="ORF">PVK06_019428</name>
</gene>
<sequence>MKHLQLQHLLLFERNTRPLPDTPLVGGKTRNHPFFVTGQNTRPLHDTSLVDGTCTSVGRYSMLEILTREKHQLLVVGNPHLIGDVMKRTREGMIYSIKHPLARGHPILQILVGRIMSPMWIYPESPVLMVQKLHYFLNQCLFQLNLKTVKGVQKKKKKKIRNSQLTCLQPICIISIY</sequence>
<reference evidence="1 2" key="1">
    <citation type="submission" date="2023-03" db="EMBL/GenBank/DDBJ databases">
        <title>WGS of Gossypium arboreum.</title>
        <authorList>
            <person name="Yu D."/>
        </authorList>
    </citation>
    <scope>NUCLEOTIDE SEQUENCE [LARGE SCALE GENOMIC DNA]</scope>
    <source>
        <tissue evidence="1">Leaf</tissue>
    </source>
</reference>
<organism evidence="1 2">
    <name type="scientific">Gossypium arboreum</name>
    <name type="common">Tree cotton</name>
    <name type="synonym">Gossypium nanking</name>
    <dbReference type="NCBI Taxonomy" id="29729"/>
    <lineage>
        <taxon>Eukaryota</taxon>
        <taxon>Viridiplantae</taxon>
        <taxon>Streptophyta</taxon>
        <taxon>Embryophyta</taxon>
        <taxon>Tracheophyta</taxon>
        <taxon>Spermatophyta</taxon>
        <taxon>Magnoliopsida</taxon>
        <taxon>eudicotyledons</taxon>
        <taxon>Gunneridae</taxon>
        <taxon>Pentapetalae</taxon>
        <taxon>rosids</taxon>
        <taxon>malvids</taxon>
        <taxon>Malvales</taxon>
        <taxon>Malvaceae</taxon>
        <taxon>Malvoideae</taxon>
        <taxon>Gossypium</taxon>
    </lineage>
</organism>
<evidence type="ECO:0000313" key="2">
    <source>
        <dbReference type="Proteomes" id="UP001358586"/>
    </source>
</evidence>
<evidence type="ECO:0000313" key="1">
    <source>
        <dbReference type="EMBL" id="KAK5824647.1"/>
    </source>
</evidence>
<accession>A0ABR0PJN2</accession>
<name>A0ABR0PJN2_GOSAR</name>
<keyword evidence="2" id="KW-1185">Reference proteome</keyword>
<proteinExistence type="predicted"/>
<protein>
    <submittedName>
        <fullName evidence="1">Uncharacterized protein</fullName>
    </submittedName>
</protein>
<dbReference type="EMBL" id="JARKNE010000006">
    <property type="protein sequence ID" value="KAK5824647.1"/>
    <property type="molecule type" value="Genomic_DNA"/>
</dbReference>